<evidence type="ECO:0008006" key="3">
    <source>
        <dbReference type="Google" id="ProtNLM"/>
    </source>
</evidence>
<dbReference type="AlphaFoldDB" id="A0A1I1XWK4"/>
<evidence type="ECO:0000313" key="1">
    <source>
        <dbReference type="EMBL" id="SFE11559.1"/>
    </source>
</evidence>
<name>A0A1I1XWK4_9BACL</name>
<evidence type="ECO:0000313" key="2">
    <source>
        <dbReference type="Proteomes" id="UP000183410"/>
    </source>
</evidence>
<gene>
    <name evidence="1" type="ORF">SAMN04487969_101134</name>
</gene>
<organism evidence="1 2">
    <name type="scientific">Paenibacillus algorifonticola</name>
    <dbReference type="NCBI Taxonomy" id="684063"/>
    <lineage>
        <taxon>Bacteria</taxon>
        <taxon>Bacillati</taxon>
        <taxon>Bacillota</taxon>
        <taxon>Bacilli</taxon>
        <taxon>Bacillales</taxon>
        <taxon>Paenibacillaceae</taxon>
        <taxon>Paenibacillus</taxon>
    </lineage>
</organism>
<dbReference type="RefSeq" id="WP_052736916.1">
    <property type="nucleotide sequence ID" value="NZ_FONN01000001.1"/>
</dbReference>
<accession>A0A1I1XWK4</accession>
<dbReference type="Proteomes" id="UP000183410">
    <property type="component" value="Unassembled WGS sequence"/>
</dbReference>
<keyword evidence="2" id="KW-1185">Reference proteome</keyword>
<proteinExistence type="predicted"/>
<sequence>MYPISSEFLAMLRRHDREFKVMAHIDGKNYFDSTIVDFTVENSLLAGEEFELGTTVISQCTITLRTQDVIPANALVRPYIALSRAGLSWDDTLTSWVSTTRSWEGGMTDWLSMGEYFVDSRKKINDVWTFTCCDMLVRADVPYVSALTYPATQQAVWNEICGRLGYLYDGSVQINPSYQIQAGPAGYSMRQVLGYIASANSACVYVAKSGVIRFKTFAASAPPVFNMTTADYIRIKQLNPVKTYTRVVVTYNTEDGLTYEAGSGDDNHTLYVENPFATQAITNNLYAKLNGFTYLPVQMDARGYPQLEHGDIIGFEMQEGNSWAETFTSWDNTHLPWNGLSGYQTIALHMSFSFKGGLTMQIEAPSKSEQRSEFALEGSLTQQVNRLNANTVRYGKPYYGITHSRTQGMVIEREDHKSKLTLNSDIMDWQVNGSSALYYDAQTNKLKFTGALEAASGTFSGNLQAAGGTFTGTLNGADGSFSGTITASTFTGGTITGALIQTKEVGQFPRAVMSATDNYFGVYSNADNYVVLENYAGAPAFRFVTAGQQRALINTLLGNLEMYGDNGVYINGKNGAAEVQLDGSLVKVPSWSRFVNAANGQTLQEAFLTKAQKGIATGAGGTHNHGIPDGTKLAVTNSSGTVTGFITFSTAGSHTHEQI</sequence>
<dbReference type="EMBL" id="FONN01000001">
    <property type="protein sequence ID" value="SFE11559.1"/>
    <property type="molecule type" value="Genomic_DNA"/>
</dbReference>
<reference evidence="2" key="1">
    <citation type="submission" date="2016-10" db="EMBL/GenBank/DDBJ databases">
        <authorList>
            <person name="Varghese N."/>
            <person name="Submissions S."/>
        </authorList>
    </citation>
    <scope>NUCLEOTIDE SEQUENCE [LARGE SCALE GENOMIC DNA]</scope>
    <source>
        <strain evidence="2">CGMCC 1.10223</strain>
    </source>
</reference>
<dbReference type="OrthoDB" id="2618258at2"/>
<protein>
    <recommendedName>
        <fullName evidence="3">Phage minor structural protein, N-terminal region</fullName>
    </recommendedName>
</protein>